<sequence length="295" mass="33857">METYESLRGKLRSAEELKSIVGTMKTIAAVAIRQYERAVESLSEYNRAVELGFQFLLKKEPERVMERCQMSGGNLCAIVFGSDQGMCGQFNDRIVSFAIDNMNRIQKPESRILLGIGVRVAARFEGEKQPVEEQFSVPGSVEGIISMVQKVLIRIEDLRSNKRIDQIVIFYHERLSGPAYSPRMAHLLPLNTKWLRSLEKREWPTRVLPLYTMDWNQLFSALIRQYLFFLLYRASAESLASENASRLSSMQAAEKNIEDRLEELRTQFNQQRQDSITAEMMDIVAGFEALTGKRI</sequence>
<dbReference type="CDD" id="cd12151">
    <property type="entry name" value="F1-ATPase_gamma"/>
    <property type="match status" value="1"/>
</dbReference>
<evidence type="ECO:0000256" key="10">
    <source>
        <dbReference type="SAM" id="Coils"/>
    </source>
</evidence>
<keyword evidence="4" id="KW-0813">Transport</keyword>
<keyword evidence="6" id="KW-0406">Ion transport</keyword>
<dbReference type="InterPro" id="IPR035968">
    <property type="entry name" value="ATP_synth_F1_ATPase_gsu"/>
</dbReference>
<dbReference type="GO" id="GO:0046933">
    <property type="term" value="F:proton-transporting ATP synthase activity, rotational mechanism"/>
    <property type="evidence" value="ECO:0007669"/>
    <property type="project" value="InterPro"/>
</dbReference>
<feature type="coiled-coil region" evidence="10">
    <location>
        <begin position="247"/>
        <end position="274"/>
    </location>
</feature>
<comment type="subcellular location">
    <subcellularLocation>
        <location evidence="2">Membrane</location>
        <topology evidence="2">Peripheral membrane protein</topology>
    </subcellularLocation>
</comment>
<keyword evidence="8" id="KW-0139">CF(1)</keyword>
<dbReference type="AlphaFoldDB" id="A0A533Q6X3"/>
<dbReference type="GO" id="GO:0045259">
    <property type="term" value="C:proton-transporting ATP synthase complex"/>
    <property type="evidence" value="ECO:0007669"/>
    <property type="project" value="UniProtKB-KW"/>
</dbReference>
<keyword evidence="9" id="KW-0066">ATP synthesis</keyword>
<gene>
    <name evidence="11" type="ORF">JETT_3388</name>
</gene>
<dbReference type="PANTHER" id="PTHR11693:SF22">
    <property type="entry name" value="ATP SYNTHASE SUBUNIT GAMMA, MITOCHONDRIAL"/>
    <property type="match status" value="1"/>
</dbReference>
<dbReference type="NCBIfam" id="TIGR03323">
    <property type="entry name" value="alt_F1F0_F1_gam"/>
    <property type="match status" value="1"/>
</dbReference>
<comment type="caution">
    <text evidence="11">The sequence shown here is derived from an EMBL/GenBank/DDBJ whole genome shotgun (WGS) entry which is preliminary data.</text>
</comment>
<dbReference type="PANTHER" id="PTHR11693">
    <property type="entry name" value="ATP SYNTHASE GAMMA CHAIN"/>
    <property type="match status" value="1"/>
</dbReference>
<evidence type="ECO:0000256" key="3">
    <source>
        <dbReference type="ARBA" id="ARBA00007681"/>
    </source>
</evidence>
<dbReference type="Gene3D" id="3.40.1380.10">
    <property type="match status" value="1"/>
</dbReference>
<evidence type="ECO:0000256" key="4">
    <source>
        <dbReference type="ARBA" id="ARBA00022448"/>
    </source>
</evidence>
<dbReference type="SUPFAM" id="SSF52943">
    <property type="entry name" value="ATP synthase (F1-ATPase), gamma subunit"/>
    <property type="match status" value="1"/>
</dbReference>
<evidence type="ECO:0000256" key="2">
    <source>
        <dbReference type="ARBA" id="ARBA00004170"/>
    </source>
</evidence>
<dbReference type="Gene3D" id="1.10.287.80">
    <property type="entry name" value="ATP synthase, gamma subunit, helix hairpin domain"/>
    <property type="match status" value="1"/>
</dbReference>
<evidence type="ECO:0000256" key="7">
    <source>
        <dbReference type="ARBA" id="ARBA00023136"/>
    </source>
</evidence>
<evidence type="ECO:0000256" key="1">
    <source>
        <dbReference type="ARBA" id="ARBA00003456"/>
    </source>
</evidence>
<accession>A0A533Q6X3</accession>
<dbReference type="InterPro" id="IPR000131">
    <property type="entry name" value="ATP_synth_F1_gsu"/>
</dbReference>
<comment type="function">
    <text evidence="1">Produces ATP from ADP in the presence of a proton gradient across the membrane. The gamma chain is believed to be important in regulating ATPase activity and the flow of protons through the CF(0) complex.</text>
</comment>
<evidence type="ECO:0000256" key="8">
    <source>
        <dbReference type="ARBA" id="ARBA00023196"/>
    </source>
</evidence>
<evidence type="ECO:0000313" key="12">
    <source>
        <dbReference type="Proteomes" id="UP000319783"/>
    </source>
</evidence>
<evidence type="ECO:0000256" key="9">
    <source>
        <dbReference type="ARBA" id="ARBA00023310"/>
    </source>
</evidence>
<evidence type="ECO:0000256" key="6">
    <source>
        <dbReference type="ARBA" id="ARBA00023065"/>
    </source>
</evidence>
<evidence type="ECO:0000313" key="11">
    <source>
        <dbReference type="EMBL" id="TLD40352.1"/>
    </source>
</evidence>
<comment type="similarity">
    <text evidence="3">Belongs to the ATPase gamma chain family.</text>
</comment>
<keyword evidence="5" id="KW-0375">Hydrogen ion transport</keyword>
<protein>
    <submittedName>
        <fullName evidence="11">ATP synthase gamma chain</fullName>
    </submittedName>
</protein>
<proteinExistence type="inferred from homology"/>
<name>A0A533Q6X3_9BACT</name>
<evidence type="ECO:0000256" key="5">
    <source>
        <dbReference type="ARBA" id="ARBA00022781"/>
    </source>
</evidence>
<reference evidence="11 12" key="1">
    <citation type="submission" date="2019-04" db="EMBL/GenBank/DDBJ databases">
        <title>Genome of a novel bacterium Candidatus Jettenia ecosi reconstructed from metagenome of an anammox bioreactor.</title>
        <authorList>
            <person name="Mardanov A.V."/>
            <person name="Beletsky A.V."/>
            <person name="Ravin N.V."/>
            <person name="Botchkova E.A."/>
            <person name="Litti Y.V."/>
            <person name="Nozhevnikova A.N."/>
        </authorList>
    </citation>
    <scope>NUCLEOTIDE SEQUENCE [LARGE SCALE GENOMIC DNA]</scope>
    <source>
        <strain evidence="11">J2</strain>
    </source>
</reference>
<dbReference type="EMBL" id="SULG01000108">
    <property type="protein sequence ID" value="TLD40352.1"/>
    <property type="molecule type" value="Genomic_DNA"/>
</dbReference>
<dbReference type="InterPro" id="IPR017709">
    <property type="entry name" value="Alt_ATP_synth_F1_gsu"/>
</dbReference>
<keyword evidence="10" id="KW-0175">Coiled coil</keyword>
<dbReference type="Pfam" id="PF00231">
    <property type="entry name" value="ATP-synt"/>
    <property type="match status" value="1"/>
</dbReference>
<organism evidence="11 12">
    <name type="scientific">Candidatus Jettenia ecosi</name>
    <dbReference type="NCBI Taxonomy" id="2494326"/>
    <lineage>
        <taxon>Bacteria</taxon>
        <taxon>Pseudomonadati</taxon>
        <taxon>Planctomycetota</taxon>
        <taxon>Candidatus Brocadiia</taxon>
        <taxon>Candidatus Brocadiales</taxon>
        <taxon>Candidatus Brocadiaceae</taxon>
        <taxon>Candidatus Jettenia</taxon>
    </lineage>
</organism>
<keyword evidence="7" id="KW-0472">Membrane</keyword>
<dbReference type="Proteomes" id="UP000319783">
    <property type="component" value="Unassembled WGS sequence"/>
</dbReference>
<dbReference type="PRINTS" id="PR00126">
    <property type="entry name" value="ATPASEGAMMA"/>
</dbReference>